<sequence>MTTVRFSRHLKLYDTSKSPSCLRRLSYFNYDRSSSIPISNPNKRRHAMSRLIKPLWSSRIAIMFVLQFALACSGRAETIGNRTDKFDLHVFPNSIDFRYLTDQQQLIVLANFSDGSTQEVTAEAQLTVKDAKIANVLSEQHVRIHPRSSGQTTILIEWKGQAIDLPVSVAEQAGPRPLHFRNDVLPVLTRAGCNTGKCHGAASGKDGFRLSLFGYDPEGDHYRLTRELSGRRINLADPLNSLLLLKAIGEVPHTGGQKVVPGSPNFRTLATWLAEGARHDSKDTPKPSGIRVMPPSVVAGEPGQTQQVVVLADYDDGSVRDVTKYAVFFSNNDAAATVTEDGLIKTTGPGPVFILARFDQFTGGTSVVVRPGTPYVEPDFVPNNYVDELTLARWRDLHLVPSKLCSDEVFLRRVYLDCTGLLPTPEQRNKFLNDATPNKRSRLIDELVNTDEFLDLWVLKLADMLQIRRANGLSTKALQLYDDWLREKVHSGAKIDQIVNELIPASGGTFENPATSYYQTETTPQLLAENLAQAFLGTRIQCAQCHNHPFDRWTMDDYYGFATFFSQIGYKQAKDPREITIYNAAEGELSHPVEGREVLAKFLGGDVAEIEQGDDYRQLLAHWLTSRDNAAFSEHIANVWWDHFMGIGIVDPVDDVRVSNPASNPALLKKLGETLVRYNFDVRQLACDICNSKTYQLETKTNQWNRCDARNFSHAQVRRLRAEVLLDCINEVTDTSDQLAGLPLGGRAVQIPDANSNNYFLETFGRGSRETPCSCEVSTSPTLSQALHLLNGETTTGKIEQGNIIQQMLDTGASPIDVAREIYVKCLTREPRQDELREIESKLASAKDPCTELADLFWALLNSNEFVFNH</sequence>
<evidence type="ECO:0000313" key="3">
    <source>
        <dbReference type="EMBL" id="PQO30204.1"/>
    </source>
</evidence>
<name>A0A2S8FE48_9BACT</name>
<evidence type="ECO:0000313" key="4">
    <source>
        <dbReference type="Proteomes" id="UP000238322"/>
    </source>
</evidence>
<dbReference type="InterPro" id="IPR022655">
    <property type="entry name" value="DUF1553"/>
</dbReference>
<evidence type="ECO:0000259" key="1">
    <source>
        <dbReference type="Pfam" id="PF07583"/>
    </source>
</evidence>
<gene>
    <name evidence="3" type="ORF">C5Y83_22775</name>
</gene>
<protein>
    <submittedName>
        <fullName evidence="3">Cell surface protein</fullName>
    </submittedName>
</protein>
<evidence type="ECO:0000259" key="2">
    <source>
        <dbReference type="Pfam" id="PF07587"/>
    </source>
</evidence>
<feature type="domain" description="DUF1553" evidence="2">
    <location>
        <begin position="617"/>
        <end position="840"/>
    </location>
</feature>
<dbReference type="Pfam" id="PF07583">
    <property type="entry name" value="PSCyt2"/>
    <property type="match status" value="1"/>
</dbReference>
<comment type="caution">
    <text evidence="3">The sequence shown here is derived from an EMBL/GenBank/DDBJ whole genome shotgun (WGS) entry which is preliminary data.</text>
</comment>
<reference evidence="3 4" key="1">
    <citation type="submission" date="2018-02" db="EMBL/GenBank/DDBJ databases">
        <title>Comparative genomes isolates from brazilian mangrove.</title>
        <authorList>
            <person name="Araujo J.E."/>
            <person name="Taketani R.G."/>
            <person name="Silva M.C.P."/>
            <person name="Loureco M.V."/>
            <person name="Andreote F.D."/>
        </authorList>
    </citation>
    <scope>NUCLEOTIDE SEQUENCE [LARGE SCALE GENOMIC DNA]</scope>
    <source>
        <strain evidence="3 4">Hex-1 MGV</strain>
    </source>
</reference>
<organism evidence="3 4">
    <name type="scientific">Blastopirellula marina</name>
    <dbReference type="NCBI Taxonomy" id="124"/>
    <lineage>
        <taxon>Bacteria</taxon>
        <taxon>Pseudomonadati</taxon>
        <taxon>Planctomycetota</taxon>
        <taxon>Planctomycetia</taxon>
        <taxon>Pirellulales</taxon>
        <taxon>Pirellulaceae</taxon>
        <taxon>Blastopirellula</taxon>
    </lineage>
</organism>
<dbReference type="Gene3D" id="2.60.40.1080">
    <property type="match status" value="2"/>
</dbReference>
<dbReference type="PANTHER" id="PTHR35889">
    <property type="entry name" value="CYCLOINULO-OLIGOSACCHARIDE FRUCTANOTRANSFERASE-RELATED"/>
    <property type="match status" value="1"/>
</dbReference>
<dbReference type="Proteomes" id="UP000238322">
    <property type="component" value="Unassembled WGS sequence"/>
</dbReference>
<dbReference type="AlphaFoldDB" id="A0A2S8FE48"/>
<dbReference type="EMBL" id="PUHY01000014">
    <property type="protein sequence ID" value="PQO30204.1"/>
    <property type="molecule type" value="Genomic_DNA"/>
</dbReference>
<dbReference type="Pfam" id="PF07587">
    <property type="entry name" value="PSD1"/>
    <property type="match status" value="1"/>
</dbReference>
<proteinExistence type="predicted"/>
<dbReference type="InterPro" id="IPR011444">
    <property type="entry name" value="DUF1549"/>
</dbReference>
<accession>A0A2S8FE48</accession>
<dbReference type="PANTHER" id="PTHR35889:SF3">
    <property type="entry name" value="F-BOX DOMAIN-CONTAINING PROTEIN"/>
    <property type="match status" value="1"/>
</dbReference>
<feature type="domain" description="DUF1549" evidence="1">
    <location>
        <begin position="386"/>
        <end position="568"/>
    </location>
</feature>